<feature type="binding site" evidence="9">
    <location>
        <position position="143"/>
    </location>
    <ligand>
        <name>Zn(2+)</name>
        <dbReference type="ChEBI" id="CHEBI:29105"/>
    </ligand>
</feature>
<dbReference type="GO" id="GO:0005524">
    <property type="term" value="F:ATP binding"/>
    <property type="evidence" value="ECO:0007669"/>
    <property type="project" value="UniProtKB-UniRule"/>
</dbReference>
<dbReference type="NCBIfam" id="NF003300">
    <property type="entry name" value="PRK04296.1-5"/>
    <property type="match status" value="1"/>
</dbReference>
<keyword evidence="8 9" id="KW-0067">ATP-binding</keyword>
<dbReference type="PIRSF" id="PIRSF035805">
    <property type="entry name" value="TK_cell"/>
    <property type="match status" value="1"/>
</dbReference>
<keyword evidence="4 9" id="KW-0237">DNA synthesis</keyword>
<dbReference type="GO" id="GO:0008270">
    <property type="term" value="F:zinc ion binding"/>
    <property type="evidence" value="ECO:0007669"/>
    <property type="project" value="UniProtKB-UniRule"/>
</dbReference>
<evidence type="ECO:0000313" key="14">
    <source>
        <dbReference type="EMBL" id="KTD69488.1"/>
    </source>
</evidence>
<evidence type="ECO:0000256" key="9">
    <source>
        <dbReference type="HAMAP-Rule" id="MF_00124"/>
    </source>
</evidence>
<feature type="binding site" evidence="11">
    <location>
        <position position="176"/>
    </location>
    <ligand>
        <name>substrate</name>
    </ligand>
</feature>
<accession>A0A0W0ZKK0</accession>
<dbReference type="PROSITE" id="PS00603">
    <property type="entry name" value="TK_CELLULAR_TYPE"/>
    <property type="match status" value="1"/>
</dbReference>
<name>A0A0W0ZKK0_9GAMM</name>
<comment type="similarity">
    <text evidence="1 9 13">Belongs to the thymidine kinase family.</text>
</comment>
<reference evidence="14 15" key="1">
    <citation type="submission" date="2015-11" db="EMBL/GenBank/DDBJ databases">
        <title>Genomic analysis of 38 Legionella species identifies large and diverse effector repertoires.</title>
        <authorList>
            <person name="Burstein D."/>
            <person name="Amaro F."/>
            <person name="Zusman T."/>
            <person name="Lifshitz Z."/>
            <person name="Cohen O."/>
            <person name="Gilbert J.A."/>
            <person name="Pupko T."/>
            <person name="Shuman H.A."/>
            <person name="Segal G."/>
        </authorList>
    </citation>
    <scope>NUCLEOTIDE SEQUENCE [LARGE SCALE GENOMIC DNA]</scope>
    <source>
        <strain evidence="14 15">IMVS3376</strain>
    </source>
</reference>
<evidence type="ECO:0000256" key="7">
    <source>
        <dbReference type="ARBA" id="ARBA00022777"/>
    </source>
</evidence>
<dbReference type="RefSeq" id="WP_058511423.1">
    <property type="nucleotide sequence ID" value="NZ_LNYY01000019.1"/>
</dbReference>
<dbReference type="OrthoDB" id="9781579at2"/>
<feature type="binding site" evidence="9">
    <location>
        <begin position="85"/>
        <end position="88"/>
    </location>
    <ligand>
        <name>ATP</name>
        <dbReference type="ChEBI" id="CHEBI:30616"/>
    </ligand>
</feature>
<dbReference type="FunFam" id="3.40.50.300:FF:000323">
    <property type="entry name" value="Thymidine kinase"/>
    <property type="match status" value="1"/>
</dbReference>
<comment type="caution">
    <text evidence="14">The sequence shown here is derived from an EMBL/GenBank/DDBJ whole genome shotgun (WGS) entry which is preliminary data.</text>
</comment>
<dbReference type="EC" id="2.7.1.21" evidence="2 9"/>
<dbReference type="HAMAP" id="MF_00124">
    <property type="entry name" value="Thymidine_kinase"/>
    <property type="match status" value="1"/>
</dbReference>
<evidence type="ECO:0000256" key="2">
    <source>
        <dbReference type="ARBA" id="ARBA00012118"/>
    </source>
</evidence>
<gene>
    <name evidence="9 14" type="primary">tdk</name>
    <name evidence="14" type="ORF">Lste_2646</name>
</gene>
<feature type="active site" description="Proton acceptor" evidence="9 10">
    <location>
        <position position="86"/>
    </location>
</feature>
<dbReference type="GO" id="GO:0005829">
    <property type="term" value="C:cytosol"/>
    <property type="evidence" value="ECO:0007669"/>
    <property type="project" value="TreeGrafter"/>
</dbReference>
<comment type="catalytic activity">
    <reaction evidence="9 12">
        <text>thymidine + ATP = dTMP + ADP + H(+)</text>
        <dbReference type="Rhea" id="RHEA:19129"/>
        <dbReference type="ChEBI" id="CHEBI:15378"/>
        <dbReference type="ChEBI" id="CHEBI:17748"/>
        <dbReference type="ChEBI" id="CHEBI:30616"/>
        <dbReference type="ChEBI" id="CHEBI:63528"/>
        <dbReference type="ChEBI" id="CHEBI:456216"/>
        <dbReference type="EC" id="2.7.1.21"/>
    </reaction>
</comment>
<dbReference type="PANTHER" id="PTHR11441:SF0">
    <property type="entry name" value="THYMIDINE KINASE, CYTOSOLIC"/>
    <property type="match status" value="1"/>
</dbReference>
<dbReference type="Proteomes" id="UP000054926">
    <property type="component" value="Unassembled WGS sequence"/>
</dbReference>
<comment type="subcellular location">
    <subcellularLocation>
        <location evidence="9">Cytoplasm</location>
    </subcellularLocation>
</comment>
<protein>
    <recommendedName>
        <fullName evidence="2 9">Thymidine kinase</fullName>
        <ecNumber evidence="2 9">2.7.1.21</ecNumber>
    </recommendedName>
</protein>
<evidence type="ECO:0000256" key="5">
    <source>
        <dbReference type="ARBA" id="ARBA00022679"/>
    </source>
</evidence>
<dbReference type="SUPFAM" id="SSF57716">
    <property type="entry name" value="Glucocorticoid receptor-like (DNA-binding domain)"/>
    <property type="match status" value="1"/>
</dbReference>
<dbReference type="InterPro" id="IPR020633">
    <property type="entry name" value="Thymidine_kinase_CS"/>
</dbReference>
<dbReference type="Gene3D" id="3.30.60.20">
    <property type="match status" value="1"/>
</dbReference>
<evidence type="ECO:0000256" key="11">
    <source>
        <dbReference type="PIRSR" id="PIRSR035805-2"/>
    </source>
</evidence>
<keyword evidence="9" id="KW-0479">Metal-binding</keyword>
<feature type="binding site" evidence="9">
    <location>
        <position position="183"/>
    </location>
    <ligand>
        <name>Zn(2+)</name>
        <dbReference type="ChEBI" id="CHEBI:29105"/>
    </ligand>
</feature>
<dbReference type="Gene3D" id="3.40.50.300">
    <property type="entry name" value="P-loop containing nucleotide triphosphate hydrolases"/>
    <property type="match status" value="1"/>
</dbReference>
<evidence type="ECO:0000256" key="6">
    <source>
        <dbReference type="ARBA" id="ARBA00022741"/>
    </source>
</evidence>
<dbReference type="PANTHER" id="PTHR11441">
    <property type="entry name" value="THYMIDINE KINASE"/>
    <property type="match status" value="1"/>
</dbReference>
<evidence type="ECO:0000313" key="15">
    <source>
        <dbReference type="Proteomes" id="UP000054926"/>
    </source>
</evidence>
<evidence type="ECO:0000256" key="13">
    <source>
        <dbReference type="RuleBase" id="RU004165"/>
    </source>
</evidence>
<feature type="binding site" evidence="11">
    <location>
        <begin position="168"/>
        <end position="171"/>
    </location>
    <ligand>
        <name>substrate</name>
    </ligand>
</feature>
<keyword evidence="6 9" id="KW-0547">Nucleotide-binding</keyword>
<dbReference type="InterPro" id="IPR001267">
    <property type="entry name" value="Thymidine_kinase"/>
</dbReference>
<dbReference type="PATRIC" id="fig|947033.5.peg.2810"/>
<keyword evidence="5 9" id="KW-0808">Transferase</keyword>
<evidence type="ECO:0000256" key="10">
    <source>
        <dbReference type="PIRSR" id="PIRSR035805-1"/>
    </source>
</evidence>
<evidence type="ECO:0000256" key="4">
    <source>
        <dbReference type="ARBA" id="ARBA00022634"/>
    </source>
</evidence>
<comment type="subunit">
    <text evidence="9">Homotetramer.</text>
</comment>
<evidence type="ECO:0000256" key="12">
    <source>
        <dbReference type="RuleBase" id="RU000544"/>
    </source>
</evidence>
<dbReference type="GO" id="GO:0004797">
    <property type="term" value="F:thymidine kinase activity"/>
    <property type="evidence" value="ECO:0007669"/>
    <property type="project" value="UniProtKB-UniRule"/>
</dbReference>
<dbReference type="InterPro" id="IPR027417">
    <property type="entry name" value="P-loop_NTPase"/>
</dbReference>
<keyword evidence="3 9" id="KW-0963">Cytoplasm</keyword>
<dbReference type="EMBL" id="LNYY01000019">
    <property type="protein sequence ID" value="KTD69488.1"/>
    <property type="molecule type" value="Genomic_DNA"/>
</dbReference>
<dbReference type="AlphaFoldDB" id="A0A0W0ZKK0"/>
<dbReference type="Pfam" id="PF00265">
    <property type="entry name" value="TK"/>
    <property type="match status" value="1"/>
</dbReference>
<feature type="binding site" evidence="9">
    <location>
        <begin position="9"/>
        <end position="16"/>
    </location>
    <ligand>
        <name>ATP</name>
        <dbReference type="ChEBI" id="CHEBI:30616"/>
    </ligand>
</feature>
<keyword evidence="7 9" id="KW-0418">Kinase</keyword>
<dbReference type="GO" id="GO:0071897">
    <property type="term" value="P:DNA biosynthetic process"/>
    <property type="evidence" value="ECO:0007669"/>
    <property type="project" value="UniProtKB-KW"/>
</dbReference>
<organism evidence="14 15">
    <name type="scientific">Legionella steelei</name>
    <dbReference type="NCBI Taxonomy" id="947033"/>
    <lineage>
        <taxon>Bacteria</taxon>
        <taxon>Pseudomonadati</taxon>
        <taxon>Pseudomonadota</taxon>
        <taxon>Gammaproteobacteria</taxon>
        <taxon>Legionellales</taxon>
        <taxon>Legionellaceae</taxon>
        <taxon>Legionella</taxon>
    </lineage>
</organism>
<dbReference type="SUPFAM" id="SSF52540">
    <property type="entry name" value="P-loop containing nucleoside triphosphate hydrolases"/>
    <property type="match status" value="1"/>
</dbReference>
<feature type="binding site" evidence="9">
    <location>
        <position position="145"/>
    </location>
    <ligand>
        <name>Zn(2+)</name>
        <dbReference type="ChEBI" id="CHEBI:29105"/>
    </ligand>
</feature>
<dbReference type="STRING" id="947033.Lste_2646"/>
<sequence>MAKLYFYFAAMNAGKSTVLLQSSYNYRERGMNTLLFAPSIDNRYQHGEVHSRIGLSEQALIFNPNDDLYQQVMAQEKEYACVLVDEAQFLTRTQVHQLTEITDQLGIPVLAYGLRTDFRGELFEGSQYLLAWADELVELKTICHCGRKATMNLRLNAHGDVITEGDQVIIGGNDMYSSTCRKHFKQGEPGLNRAIKEPSMESVFDLD</sequence>
<proteinExistence type="inferred from homology"/>
<evidence type="ECO:0000256" key="1">
    <source>
        <dbReference type="ARBA" id="ARBA00007587"/>
    </source>
</evidence>
<dbReference type="GO" id="GO:0046104">
    <property type="term" value="P:thymidine metabolic process"/>
    <property type="evidence" value="ECO:0007669"/>
    <property type="project" value="TreeGrafter"/>
</dbReference>
<evidence type="ECO:0000256" key="8">
    <source>
        <dbReference type="ARBA" id="ARBA00022840"/>
    </source>
</evidence>
<keyword evidence="15" id="KW-1185">Reference proteome</keyword>
<feature type="binding site" evidence="9">
    <location>
        <position position="180"/>
    </location>
    <ligand>
        <name>Zn(2+)</name>
        <dbReference type="ChEBI" id="CHEBI:29105"/>
    </ligand>
</feature>
<evidence type="ECO:0000256" key="3">
    <source>
        <dbReference type="ARBA" id="ARBA00022490"/>
    </source>
</evidence>
<keyword evidence="9" id="KW-0862">Zinc</keyword>